<evidence type="ECO:0000256" key="2">
    <source>
        <dbReference type="ARBA" id="ARBA00022692"/>
    </source>
</evidence>
<feature type="transmembrane region" description="Helical" evidence="5">
    <location>
        <begin position="61"/>
        <end position="84"/>
    </location>
</feature>
<evidence type="ECO:0000313" key="6">
    <source>
        <dbReference type="EMBL" id="OBK84667.1"/>
    </source>
</evidence>
<reference evidence="6 7" key="1">
    <citation type="submission" date="2016-06" db="EMBL/GenBank/DDBJ databases">
        <authorList>
            <person name="Sutton G."/>
            <person name="Brinkac L."/>
            <person name="Sanka R."/>
            <person name="Adams M."/>
            <person name="Lau E."/>
            <person name="Garcia-Basteiro A."/>
            <person name="Lopez-Varela E."/>
            <person name="Palencia S."/>
        </authorList>
    </citation>
    <scope>NUCLEOTIDE SEQUENCE [LARGE SCALE GENOMIC DNA]</scope>
    <source>
        <strain evidence="6 7">1211594.5</strain>
    </source>
</reference>
<proteinExistence type="predicted"/>
<evidence type="ECO:0008006" key="8">
    <source>
        <dbReference type="Google" id="ProtNLM"/>
    </source>
</evidence>
<accession>A0AA91IXM2</accession>
<evidence type="ECO:0000313" key="7">
    <source>
        <dbReference type="Proteomes" id="UP000093712"/>
    </source>
</evidence>
<keyword evidence="3 5" id="KW-1133">Transmembrane helix</keyword>
<comment type="caution">
    <text evidence="6">The sequence shown here is derived from an EMBL/GenBank/DDBJ whole genome shotgun (WGS) entry which is preliminary data.</text>
</comment>
<feature type="transmembrane region" description="Helical" evidence="5">
    <location>
        <begin position="104"/>
        <end position="124"/>
    </location>
</feature>
<feature type="transmembrane region" description="Helical" evidence="5">
    <location>
        <begin position="16"/>
        <end position="40"/>
    </location>
</feature>
<dbReference type="Pfam" id="PF13564">
    <property type="entry name" value="DoxX_2"/>
    <property type="match status" value="1"/>
</dbReference>
<gene>
    <name evidence="6" type="ORF">A5649_04165</name>
</gene>
<organism evidence="6 7">
    <name type="scientific">Mycolicibacter heraklionensis</name>
    <dbReference type="NCBI Taxonomy" id="512402"/>
    <lineage>
        <taxon>Bacteria</taxon>
        <taxon>Bacillati</taxon>
        <taxon>Actinomycetota</taxon>
        <taxon>Actinomycetes</taxon>
        <taxon>Mycobacteriales</taxon>
        <taxon>Mycobacteriaceae</taxon>
        <taxon>Mycolicibacter</taxon>
    </lineage>
</organism>
<evidence type="ECO:0000256" key="1">
    <source>
        <dbReference type="ARBA" id="ARBA00004141"/>
    </source>
</evidence>
<evidence type="ECO:0000256" key="4">
    <source>
        <dbReference type="ARBA" id="ARBA00023136"/>
    </source>
</evidence>
<dbReference type="EMBL" id="LZME01000090">
    <property type="protein sequence ID" value="OBK84667.1"/>
    <property type="molecule type" value="Genomic_DNA"/>
</dbReference>
<dbReference type="GO" id="GO:0016020">
    <property type="term" value="C:membrane"/>
    <property type="evidence" value="ECO:0007669"/>
    <property type="project" value="UniProtKB-SubCell"/>
</dbReference>
<sequence>MMTTNADHTAPRRSRAWITGAVITAVLGLFFAFDAVPKILGMPFAREATEGLGFSPDKTAVIGWVLLACLVVFLIPRTAVLGALGLTAYLGGAVTINLHADKPLAGFVLSGVYVGLLVWIGLILRRPELLRVLGLRRD</sequence>
<dbReference type="Proteomes" id="UP000093712">
    <property type="component" value="Unassembled WGS sequence"/>
</dbReference>
<comment type="subcellular location">
    <subcellularLocation>
        <location evidence="1">Membrane</location>
        <topology evidence="1">Multi-pass membrane protein</topology>
    </subcellularLocation>
</comment>
<evidence type="ECO:0000256" key="3">
    <source>
        <dbReference type="ARBA" id="ARBA00022989"/>
    </source>
</evidence>
<protein>
    <recommendedName>
        <fullName evidence="8">DoxX family protein</fullName>
    </recommendedName>
</protein>
<keyword evidence="2 5" id="KW-0812">Transmembrane</keyword>
<evidence type="ECO:0000256" key="5">
    <source>
        <dbReference type="SAM" id="Phobius"/>
    </source>
</evidence>
<keyword evidence="4 5" id="KW-0472">Membrane</keyword>
<name>A0AA91IXM2_9MYCO</name>
<dbReference type="InterPro" id="IPR032808">
    <property type="entry name" value="DoxX"/>
</dbReference>
<dbReference type="AlphaFoldDB" id="A0AA91IXM2"/>